<dbReference type="EMBL" id="JANRMS010000578">
    <property type="protein sequence ID" value="KAJ3537450.1"/>
    <property type="molecule type" value="Genomic_DNA"/>
</dbReference>
<sequence length="361" mass="41129">MPPKCDRGRRPSDGGIETTANSLLQPDIRLEEDVRPMLESAWEKGLESLAKHIQEEVPQMTDEEYQKQGMPSHPHPLFSEHWTEQDEAKLQEDLKDSVLAWALTVKAQTKMACLWKVSLRLFGYDPLTLFTLRGDDLDAGVTGIITIQGRDYPSPLWSQNFCKRLARIMTHPIWKGRKPWQFMLFVIKWAVICRIGDRRPLAQADIEVLELARCQIVQGRPDASSPDGLKQHRRIVQAIRGWPTDESNLLNAIADRYASGDDNDTSSPDFYTVTTTDLTTIIESLDRGDGRSVVISCEVHFQAMLCILESYTWPSREEVIPLYKSCWLNIERRRGRARTATEIATAARTKIMEPNPLASRV</sequence>
<evidence type="ECO:0000313" key="1">
    <source>
        <dbReference type="EMBL" id="KAJ3537450.1"/>
    </source>
</evidence>
<dbReference type="Proteomes" id="UP001148629">
    <property type="component" value="Unassembled WGS sequence"/>
</dbReference>
<proteinExistence type="predicted"/>
<comment type="caution">
    <text evidence="1">The sequence shown here is derived from an EMBL/GenBank/DDBJ whole genome shotgun (WGS) entry which is preliminary data.</text>
</comment>
<reference evidence="1" key="1">
    <citation type="submission" date="2022-08" db="EMBL/GenBank/DDBJ databases">
        <title>Genome Sequence of Fusarium decemcellulare.</title>
        <authorList>
            <person name="Buettner E."/>
        </authorList>
    </citation>
    <scope>NUCLEOTIDE SEQUENCE</scope>
    <source>
        <strain evidence="1">Babe19</strain>
    </source>
</reference>
<organism evidence="1 2">
    <name type="scientific">Fusarium decemcellulare</name>
    <dbReference type="NCBI Taxonomy" id="57161"/>
    <lineage>
        <taxon>Eukaryota</taxon>
        <taxon>Fungi</taxon>
        <taxon>Dikarya</taxon>
        <taxon>Ascomycota</taxon>
        <taxon>Pezizomycotina</taxon>
        <taxon>Sordariomycetes</taxon>
        <taxon>Hypocreomycetidae</taxon>
        <taxon>Hypocreales</taxon>
        <taxon>Nectriaceae</taxon>
        <taxon>Fusarium</taxon>
        <taxon>Fusarium decemcellulare species complex</taxon>
    </lineage>
</organism>
<keyword evidence="2" id="KW-1185">Reference proteome</keyword>
<gene>
    <name evidence="1" type="ORF">NM208_g6306</name>
</gene>
<name>A0ACC1SDH7_9HYPO</name>
<accession>A0ACC1SDH7</accession>
<protein>
    <submittedName>
        <fullName evidence="1">Uncharacterized protein</fullName>
    </submittedName>
</protein>
<evidence type="ECO:0000313" key="2">
    <source>
        <dbReference type="Proteomes" id="UP001148629"/>
    </source>
</evidence>